<evidence type="ECO:0000259" key="11">
    <source>
        <dbReference type="Pfam" id="PF00593"/>
    </source>
</evidence>
<keyword evidence="13" id="KW-0675">Receptor</keyword>
<feature type="region of interest" description="Disordered" evidence="10">
    <location>
        <begin position="110"/>
        <end position="136"/>
    </location>
</feature>
<proteinExistence type="inferred from homology"/>
<evidence type="ECO:0000256" key="2">
    <source>
        <dbReference type="ARBA" id="ARBA00022448"/>
    </source>
</evidence>
<keyword evidence="7 8" id="KW-0998">Cell outer membrane</keyword>
<dbReference type="Pfam" id="PF07715">
    <property type="entry name" value="Plug"/>
    <property type="match status" value="1"/>
</dbReference>
<keyword evidence="2 8" id="KW-0813">Transport</keyword>
<comment type="subcellular location">
    <subcellularLocation>
        <location evidence="1 8">Cell outer membrane</location>
        <topology evidence="1 8">Multi-pass membrane protein</topology>
    </subcellularLocation>
</comment>
<dbReference type="InterPro" id="IPR036942">
    <property type="entry name" value="Beta-barrel_TonB_sf"/>
</dbReference>
<dbReference type="Pfam" id="PF13715">
    <property type="entry name" value="CarbopepD_reg_2"/>
    <property type="match status" value="1"/>
</dbReference>
<dbReference type="InterPro" id="IPR023996">
    <property type="entry name" value="TonB-dep_OMP_SusC/RagA"/>
</dbReference>
<evidence type="ECO:0000256" key="4">
    <source>
        <dbReference type="ARBA" id="ARBA00022692"/>
    </source>
</evidence>
<dbReference type="Gene3D" id="2.60.40.1120">
    <property type="entry name" value="Carboxypeptidase-like, regulatory domain"/>
    <property type="match status" value="1"/>
</dbReference>
<accession>A0AA49GNN4</accession>
<keyword evidence="4 8" id="KW-0812">Transmembrane</keyword>
<dbReference type="SUPFAM" id="SSF49464">
    <property type="entry name" value="Carboxypeptidase regulatory domain-like"/>
    <property type="match status" value="1"/>
</dbReference>
<evidence type="ECO:0000256" key="8">
    <source>
        <dbReference type="PROSITE-ProRule" id="PRU01360"/>
    </source>
</evidence>
<evidence type="ECO:0000256" key="7">
    <source>
        <dbReference type="ARBA" id="ARBA00023237"/>
    </source>
</evidence>
<dbReference type="InterPro" id="IPR023997">
    <property type="entry name" value="TonB-dep_OMP_SusC/RagA_CS"/>
</dbReference>
<dbReference type="AlphaFoldDB" id="A0AA49GNN4"/>
<dbReference type="Pfam" id="PF00593">
    <property type="entry name" value="TonB_dep_Rec_b-barrel"/>
    <property type="match status" value="1"/>
</dbReference>
<keyword evidence="3 8" id="KW-1134">Transmembrane beta strand</keyword>
<dbReference type="InterPro" id="IPR012910">
    <property type="entry name" value="Plug_dom"/>
</dbReference>
<feature type="domain" description="TonB-dependent receptor-like beta-barrel" evidence="11">
    <location>
        <begin position="558"/>
        <end position="1081"/>
    </location>
</feature>
<dbReference type="PROSITE" id="PS52016">
    <property type="entry name" value="TONB_DEPENDENT_REC_3"/>
    <property type="match status" value="1"/>
</dbReference>
<dbReference type="Gene3D" id="3.55.50.30">
    <property type="match status" value="1"/>
</dbReference>
<dbReference type="InterPro" id="IPR039426">
    <property type="entry name" value="TonB-dep_rcpt-like"/>
</dbReference>
<dbReference type="EMBL" id="CP120682">
    <property type="protein sequence ID" value="WKN38195.1"/>
    <property type="molecule type" value="Genomic_DNA"/>
</dbReference>
<dbReference type="NCBIfam" id="TIGR04056">
    <property type="entry name" value="OMP_RagA_SusC"/>
    <property type="match status" value="1"/>
</dbReference>
<evidence type="ECO:0000256" key="1">
    <source>
        <dbReference type="ARBA" id="ARBA00004571"/>
    </source>
</evidence>
<evidence type="ECO:0000256" key="5">
    <source>
        <dbReference type="ARBA" id="ARBA00023077"/>
    </source>
</evidence>
<evidence type="ECO:0000313" key="13">
    <source>
        <dbReference type="EMBL" id="WKN38195.1"/>
    </source>
</evidence>
<dbReference type="NCBIfam" id="TIGR04057">
    <property type="entry name" value="SusC_RagA_signa"/>
    <property type="match status" value="1"/>
</dbReference>
<keyword evidence="5 9" id="KW-0798">TonB box</keyword>
<reference evidence="13" key="2">
    <citation type="journal article" date="2024" name="Antonie Van Leeuwenhoek">
        <title>Roseihalotalea indica gen. nov., sp. nov., a halophilic Bacteroidetes from mesopelagic Southwest Indian Ocean with higher carbohydrate metabolic potential.</title>
        <authorList>
            <person name="Chen B."/>
            <person name="Zhang M."/>
            <person name="Lin D."/>
            <person name="Ye J."/>
            <person name="Tang K."/>
        </authorList>
    </citation>
    <scope>NUCLEOTIDE SEQUENCE</scope>
    <source>
        <strain evidence="13">TK19036</strain>
    </source>
</reference>
<dbReference type="Gene3D" id="2.40.170.20">
    <property type="entry name" value="TonB-dependent receptor, beta-barrel domain"/>
    <property type="match status" value="1"/>
</dbReference>
<dbReference type="InterPro" id="IPR037066">
    <property type="entry name" value="Plug_dom_sf"/>
</dbReference>
<name>A0AA49GNN4_9BACT</name>
<dbReference type="Gene3D" id="2.170.130.10">
    <property type="entry name" value="TonB-dependent receptor, plug domain"/>
    <property type="match status" value="1"/>
</dbReference>
<dbReference type="SUPFAM" id="SSF56935">
    <property type="entry name" value="Porins"/>
    <property type="match status" value="1"/>
</dbReference>
<keyword evidence="6 8" id="KW-0472">Membrane</keyword>
<feature type="domain" description="TonB-dependent receptor plug" evidence="12">
    <location>
        <begin position="241"/>
        <end position="367"/>
    </location>
</feature>
<comment type="similarity">
    <text evidence="8 9">Belongs to the TonB-dependent receptor family.</text>
</comment>
<evidence type="ECO:0000256" key="10">
    <source>
        <dbReference type="SAM" id="MobiDB-lite"/>
    </source>
</evidence>
<gene>
    <name evidence="13" type="ORF">K4G66_05715</name>
</gene>
<dbReference type="InterPro" id="IPR000531">
    <property type="entry name" value="Beta-barrel_TonB"/>
</dbReference>
<dbReference type="GO" id="GO:0009279">
    <property type="term" value="C:cell outer membrane"/>
    <property type="evidence" value="ECO:0007669"/>
    <property type="project" value="UniProtKB-SubCell"/>
</dbReference>
<evidence type="ECO:0000256" key="9">
    <source>
        <dbReference type="RuleBase" id="RU003357"/>
    </source>
</evidence>
<evidence type="ECO:0000256" key="3">
    <source>
        <dbReference type="ARBA" id="ARBA00022452"/>
    </source>
</evidence>
<feature type="compositionally biased region" description="Basic and acidic residues" evidence="10">
    <location>
        <begin position="110"/>
        <end position="125"/>
    </location>
</feature>
<organism evidence="13">
    <name type="scientific">Roseihalotalea indica</name>
    <dbReference type="NCBI Taxonomy" id="2867963"/>
    <lineage>
        <taxon>Bacteria</taxon>
        <taxon>Pseudomonadati</taxon>
        <taxon>Bacteroidota</taxon>
        <taxon>Cytophagia</taxon>
        <taxon>Cytophagales</taxon>
        <taxon>Catalimonadaceae</taxon>
        <taxon>Roseihalotalea</taxon>
    </lineage>
</organism>
<reference evidence="13" key="1">
    <citation type="journal article" date="2023" name="Comput. Struct. Biotechnol. J.">
        <title>Discovery of a novel marine Bacteroidetes with a rich repertoire of carbohydrate-active enzymes.</title>
        <authorList>
            <person name="Chen B."/>
            <person name="Liu G."/>
            <person name="Chen Q."/>
            <person name="Wang H."/>
            <person name="Liu L."/>
            <person name="Tang K."/>
        </authorList>
    </citation>
    <scope>NUCLEOTIDE SEQUENCE</scope>
    <source>
        <strain evidence="13">TK19036</strain>
    </source>
</reference>
<protein>
    <submittedName>
        <fullName evidence="13">TonB-dependent receptor</fullName>
    </submittedName>
</protein>
<evidence type="ECO:0000256" key="6">
    <source>
        <dbReference type="ARBA" id="ARBA00023136"/>
    </source>
</evidence>
<dbReference type="InterPro" id="IPR008969">
    <property type="entry name" value="CarboxyPept-like_regulatory"/>
</dbReference>
<sequence length="1214" mass="135310">MIIVLCLLLFPASAQEVALNQLAPPPIDRSQDETQQSLKSALRQLEETYGVRFNYAAKLVTDKYVTPKRVTTQSLDHSLNDLLTPLGLKYEMLSKELIFITKDQNNKLKKLDRQKVNDKQEDTRAKPSGSLSQVSPRPNRFVISAYLEKTITGQVTDVSDNTSLPGVNVLVKGTTIGTVTDIDGNYSLSVPDDVETLLFSSIGYETKEVNIGNQNVVNVALTLSVQELSEVVVIGFGEREKKDLTGSISTVQAEDIEKIALPSPQFALQGKATGVRVVNTSGNPNEAPQIFVRGIGTWNGDAQPLYVIDGQIIEPPRAGNEDVIGGAGLNTPPNLFNLINSNDIESISVLKDASAAAVYGSRAANGVVLITTKKGKTGAPTVEVNTRTGFQSIPTFDMLNTEQFVQLSREMYQNSTNPDVNIEEDLYGRNEPNDAIRLTNFNPQFDPESPYYISDRTTYDWQDELTTKNALDQAYDVKVSGANDRLDYYVSAGLFDQKGVIYNNDIRRYTGAINLNVNVTDWLKTGINFKYTSQSSNLNSTVLQDMADVSPWQPLRDPNNQYGYAPVIDPYRFGDTWQAIKIYGQGSNNNYLALTDINTSVFDINRSLGQFYAQVEPFEGLTLRGSLNLDYTQQDRFGLNVFTKANIFRTTGIDPRLESPSAPNSLADMEHRINNIFNFQSDFTATYKRIFDNKHNVNLTAAVQDQRHRRETVNLSTENLTNLTDDPRLNGYGSDLANNNSFYSWNQRFWFGMVGRLSYNYDSRYYLDVSYRRDASNGFDDDYRWGNFYSASGAWRISSEPFFNVPFVDDLKLRGGWGQAGNDQAAVGAYAFLSRVNGGASSYRWGSGNGNPIGNLSLGATVADFPNPALSWEVATTTYAGFDALLLNNKLNVTFEWYDRITSGILQSVNLPYSVGTNNPLFNIGELRNRGIDLLVGYNDRVGEFSYGISGNISFLHNEVTKLYLGQPLSTEFGRVEEGRSIGHLWGYQLGGIFQSQQEIDQFFSEYEDANVGNTDFVEPGDMYFQDVQGNPTEEEPFYSKTPDGVINSFDQTEIGNTIPGYTYGLNLNVGWKGLDLTVSFYGEGDVEKYNDVRRRFEGMSGAGTNYFASTLNRWTPQNTNTDMPRAVIGDPAGNNRFSTRWVESAAFFRLNNWQLGYTLPASVLDALNNTVKSLRIYVGGQNNLYLYSWSGIDPVNDEFPLPRAINAGLNIRF</sequence>
<evidence type="ECO:0000259" key="12">
    <source>
        <dbReference type="Pfam" id="PF07715"/>
    </source>
</evidence>